<dbReference type="GO" id="GO:0008483">
    <property type="term" value="F:transaminase activity"/>
    <property type="evidence" value="ECO:0007669"/>
    <property type="project" value="UniProtKB-KW"/>
</dbReference>
<dbReference type="InterPro" id="IPR015424">
    <property type="entry name" value="PyrdxlP-dep_Trfase"/>
</dbReference>
<keyword evidence="8" id="KW-1185">Reference proteome</keyword>
<dbReference type="Pfam" id="PF00392">
    <property type="entry name" value="GntR"/>
    <property type="match status" value="1"/>
</dbReference>
<organism evidence="7 8">
    <name type="scientific">Antrihabitans cavernicola</name>
    <dbReference type="NCBI Taxonomy" id="2495913"/>
    <lineage>
        <taxon>Bacteria</taxon>
        <taxon>Bacillati</taxon>
        <taxon>Actinomycetota</taxon>
        <taxon>Actinomycetes</taxon>
        <taxon>Mycobacteriales</taxon>
        <taxon>Nocardiaceae</taxon>
        <taxon>Antrihabitans</taxon>
    </lineage>
</organism>
<sequence length="456" mass="47696">MSADELPVVIDRTSPIPLAVQVARALRDAATHGGVRTGDRLPSSRALATRLGVSRTVTAAAYDQLHSEGWIAGRHGSGTYVTAAPARVLSGFDVARSDPALPERIDLVARTPSIDAIDPAAWRRAWRAAADRPPERRPQRGGIPEYRAAVAEHLLRHRGLVAGDSVLASAGTSSATGELAMAVLAPGDLVAVENPGYGRAVGALTAAGMRVLPVPVDGDGLCIDAIPDGVRAVFCTPAHQFPMGARMPAGRRVALIERARRDGWLIIEDDYDSELRYDSAPLPLLAALGPDVVAHLGTTSKILTPTLGVGWLAAPAEVIDAVLAHRSRTGTGPAIAGQAILAEFARGGDLARHLRRIRRQVAVRRATVVDALRAASISVIGDDAGAHVVIPLPSATAEDDVVERGADLGLSLDGLARHFHSSPPYRHGIALGYTACSSIELASAMPPVAALVRSRT</sequence>
<dbReference type="GO" id="GO:0030170">
    <property type="term" value="F:pyridoxal phosphate binding"/>
    <property type="evidence" value="ECO:0007669"/>
    <property type="project" value="InterPro"/>
</dbReference>
<dbReference type="InterPro" id="IPR000524">
    <property type="entry name" value="Tscrpt_reg_HTH_GntR"/>
</dbReference>
<dbReference type="InterPro" id="IPR051446">
    <property type="entry name" value="HTH_trans_reg/aminotransferase"/>
</dbReference>
<gene>
    <name evidence="7" type="ORF">FOY51_03850</name>
</gene>
<dbReference type="SUPFAM" id="SSF46785">
    <property type="entry name" value="Winged helix' DNA-binding domain"/>
    <property type="match status" value="1"/>
</dbReference>
<protein>
    <submittedName>
        <fullName evidence="7">PLP-dependent aminotransferase family protein</fullName>
    </submittedName>
</protein>
<feature type="domain" description="HTH gntR-type" evidence="6">
    <location>
        <begin position="16"/>
        <end position="84"/>
    </location>
</feature>
<dbReference type="InterPro" id="IPR015421">
    <property type="entry name" value="PyrdxlP-dep_Trfase_major"/>
</dbReference>
<reference evidence="7 8" key="1">
    <citation type="submission" date="2019-07" db="EMBL/GenBank/DDBJ databases">
        <title>Rhodococcus cavernicolus sp. nov., isolated from a cave.</title>
        <authorList>
            <person name="Lee S.D."/>
        </authorList>
    </citation>
    <scope>NUCLEOTIDE SEQUENCE [LARGE SCALE GENOMIC DNA]</scope>
    <source>
        <strain evidence="7 8">C1-24</strain>
    </source>
</reference>
<dbReference type="Proteomes" id="UP000322244">
    <property type="component" value="Unassembled WGS sequence"/>
</dbReference>
<dbReference type="PANTHER" id="PTHR46577">
    <property type="entry name" value="HTH-TYPE TRANSCRIPTIONAL REGULATORY PROTEIN GABR"/>
    <property type="match status" value="1"/>
</dbReference>
<evidence type="ECO:0000256" key="1">
    <source>
        <dbReference type="ARBA" id="ARBA00005384"/>
    </source>
</evidence>
<evidence type="ECO:0000256" key="2">
    <source>
        <dbReference type="ARBA" id="ARBA00022898"/>
    </source>
</evidence>
<evidence type="ECO:0000259" key="6">
    <source>
        <dbReference type="PROSITE" id="PS50949"/>
    </source>
</evidence>
<dbReference type="OrthoDB" id="199743at2"/>
<dbReference type="CDD" id="cd07377">
    <property type="entry name" value="WHTH_GntR"/>
    <property type="match status" value="1"/>
</dbReference>
<accession>A0A5A7SF15</accession>
<dbReference type="Gene3D" id="1.10.10.10">
    <property type="entry name" value="Winged helix-like DNA-binding domain superfamily/Winged helix DNA-binding domain"/>
    <property type="match status" value="1"/>
</dbReference>
<dbReference type="CDD" id="cd00609">
    <property type="entry name" value="AAT_like"/>
    <property type="match status" value="1"/>
</dbReference>
<comment type="caution">
    <text evidence="7">The sequence shown here is derived from an EMBL/GenBank/DDBJ whole genome shotgun (WGS) entry which is preliminary data.</text>
</comment>
<dbReference type="SMART" id="SM00345">
    <property type="entry name" value="HTH_GNTR"/>
    <property type="match status" value="1"/>
</dbReference>
<keyword evidence="4" id="KW-0238">DNA-binding</keyword>
<dbReference type="GO" id="GO:0003677">
    <property type="term" value="F:DNA binding"/>
    <property type="evidence" value="ECO:0007669"/>
    <property type="project" value="UniProtKB-KW"/>
</dbReference>
<proteinExistence type="inferred from homology"/>
<evidence type="ECO:0000256" key="3">
    <source>
        <dbReference type="ARBA" id="ARBA00023015"/>
    </source>
</evidence>
<dbReference type="PROSITE" id="PS50949">
    <property type="entry name" value="HTH_GNTR"/>
    <property type="match status" value="1"/>
</dbReference>
<keyword evidence="7" id="KW-0808">Transferase</keyword>
<dbReference type="InterPro" id="IPR036388">
    <property type="entry name" value="WH-like_DNA-bd_sf"/>
</dbReference>
<dbReference type="EMBL" id="VLNY01000002">
    <property type="protein sequence ID" value="KAA0023752.1"/>
    <property type="molecule type" value="Genomic_DNA"/>
</dbReference>
<evidence type="ECO:0000256" key="4">
    <source>
        <dbReference type="ARBA" id="ARBA00023125"/>
    </source>
</evidence>
<evidence type="ECO:0000313" key="8">
    <source>
        <dbReference type="Proteomes" id="UP000322244"/>
    </source>
</evidence>
<keyword evidence="3" id="KW-0805">Transcription regulation</keyword>
<dbReference type="PANTHER" id="PTHR46577:SF1">
    <property type="entry name" value="HTH-TYPE TRANSCRIPTIONAL REGULATORY PROTEIN GABR"/>
    <property type="match status" value="1"/>
</dbReference>
<dbReference type="RefSeq" id="WP_149428911.1">
    <property type="nucleotide sequence ID" value="NZ_VLNY01000002.1"/>
</dbReference>
<keyword evidence="2" id="KW-0663">Pyridoxal phosphate</keyword>
<dbReference type="InterPro" id="IPR004839">
    <property type="entry name" value="Aminotransferase_I/II_large"/>
</dbReference>
<dbReference type="InterPro" id="IPR036390">
    <property type="entry name" value="WH_DNA-bd_sf"/>
</dbReference>
<dbReference type="Gene3D" id="3.40.640.10">
    <property type="entry name" value="Type I PLP-dependent aspartate aminotransferase-like (Major domain)"/>
    <property type="match status" value="1"/>
</dbReference>
<dbReference type="SUPFAM" id="SSF53383">
    <property type="entry name" value="PLP-dependent transferases"/>
    <property type="match status" value="1"/>
</dbReference>
<evidence type="ECO:0000256" key="5">
    <source>
        <dbReference type="ARBA" id="ARBA00023163"/>
    </source>
</evidence>
<name>A0A5A7SF15_9NOCA</name>
<dbReference type="PRINTS" id="PR00035">
    <property type="entry name" value="HTHGNTR"/>
</dbReference>
<keyword evidence="7" id="KW-0032">Aminotransferase</keyword>
<dbReference type="GO" id="GO:0003700">
    <property type="term" value="F:DNA-binding transcription factor activity"/>
    <property type="evidence" value="ECO:0007669"/>
    <property type="project" value="InterPro"/>
</dbReference>
<comment type="similarity">
    <text evidence="1">In the C-terminal section; belongs to the class-I pyridoxal-phosphate-dependent aminotransferase family.</text>
</comment>
<dbReference type="AlphaFoldDB" id="A0A5A7SF15"/>
<keyword evidence="5" id="KW-0804">Transcription</keyword>
<evidence type="ECO:0000313" key="7">
    <source>
        <dbReference type="EMBL" id="KAA0023752.1"/>
    </source>
</evidence>
<dbReference type="Pfam" id="PF00155">
    <property type="entry name" value="Aminotran_1_2"/>
    <property type="match status" value="1"/>
</dbReference>